<keyword evidence="2" id="KW-1185">Reference proteome</keyword>
<dbReference type="EMBL" id="CP031165">
    <property type="protein sequence ID" value="AXV05046.1"/>
    <property type="molecule type" value="Genomic_DNA"/>
</dbReference>
<gene>
    <name evidence="1" type="ORF">DVS28_a0339</name>
</gene>
<reference evidence="1 2" key="1">
    <citation type="submission" date="2018-09" db="EMBL/GenBank/DDBJ databases">
        <title>Complete genome sequence of Euzebya sp. DY32-46 isolated from seawater of Pacific Ocean.</title>
        <authorList>
            <person name="Xu L."/>
            <person name="Wu Y.-H."/>
            <person name="Xu X.-W."/>
        </authorList>
    </citation>
    <scope>NUCLEOTIDE SEQUENCE [LARGE SCALE GENOMIC DNA]</scope>
    <source>
        <strain evidence="1 2">DY32-46</strain>
    </source>
</reference>
<evidence type="ECO:0000313" key="2">
    <source>
        <dbReference type="Proteomes" id="UP000264006"/>
    </source>
</evidence>
<dbReference type="GO" id="GO:0016301">
    <property type="term" value="F:kinase activity"/>
    <property type="evidence" value="ECO:0007669"/>
    <property type="project" value="UniProtKB-KW"/>
</dbReference>
<dbReference type="NCBIfam" id="NF041068">
    <property type="entry name" value="DpdK"/>
    <property type="match status" value="1"/>
</dbReference>
<dbReference type="OrthoDB" id="8441577at2"/>
<keyword evidence="1" id="KW-0808">Transferase</keyword>
<dbReference type="SUPFAM" id="SSF56024">
    <property type="entry name" value="Phospholipase D/nuclease"/>
    <property type="match status" value="1"/>
</dbReference>
<sequence>MGSRDISLRGDGAEPALDRELHKLFVSELIAPSKPFWIVSAWLSDVDLVDNRGGELLEIAPALPVRSLRLIELLDHQVSVGAEVNVVVRDVSHNRPVLRRLEDIRGRSTSGVLRLATKEDLHEKILLSSRLMVSGSMNLTHNGRIKNTEHVTFTDDTDRIERERLSLEQLYGGSLS</sequence>
<organism evidence="1 2">
    <name type="scientific">Euzebya pacifica</name>
    <dbReference type="NCBI Taxonomy" id="1608957"/>
    <lineage>
        <taxon>Bacteria</taxon>
        <taxon>Bacillati</taxon>
        <taxon>Actinomycetota</taxon>
        <taxon>Nitriliruptoria</taxon>
        <taxon>Euzebyales</taxon>
    </lineage>
</organism>
<protein>
    <submittedName>
        <fullName evidence="1">Aspartokinase</fullName>
    </submittedName>
</protein>
<dbReference type="AlphaFoldDB" id="A0A346XS49"/>
<dbReference type="RefSeq" id="WP_114589905.1">
    <property type="nucleotide sequence ID" value="NZ_CP031165.1"/>
</dbReference>
<dbReference type="KEGG" id="euz:DVS28_a0339"/>
<accession>A0A346XS49</accession>
<proteinExistence type="predicted"/>
<dbReference type="Proteomes" id="UP000264006">
    <property type="component" value="Chromosome"/>
</dbReference>
<keyword evidence="1" id="KW-0418">Kinase</keyword>
<name>A0A346XS49_9ACTN</name>
<evidence type="ECO:0000313" key="1">
    <source>
        <dbReference type="EMBL" id="AXV05046.1"/>
    </source>
</evidence>